<keyword evidence="1" id="KW-0472">Membrane</keyword>
<accession>A0A1I1GLP4</accession>
<feature type="domain" description="Low molecular weight protein antigen 6 PH" evidence="2">
    <location>
        <begin position="57"/>
        <end position="130"/>
    </location>
</feature>
<evidence type="ECO:0000259" key="2">
    <source>
        <dbReference type="Pfam" id="PF10756"/>
    </source>
</evidence>
<dbReference type="InterPro" id="IPR019692">
    <property type="entry name" value="CFP-6_PH"/>
</dbReference>
<reference evidence="4" key="1">
    <citation type="submission" date="2016-10" db="EMBL/GenBank/DDBJ databases">
        <authorList>
            <person name="Varghese N."/>
            <person name="Submissions S."/>
        </authorList>
    </citation>
    <scope>NUCLEOTIDE SEQUENCE [LARGE SCALE GENOMIC DNA]</scope>
    <source>
        <strain evidence="4">DSM 45962</strain>
    </source>
</reference>
<gene>
    <name evidence="3" type="ORF">SAMN05661030_0185</name>
</gene>
<dbReference type="Pfam" id="PF10756">
    <property type="entry name" value="bPH_6"/>
    <property type="match status" value="1"/>
</dbReference>
<feature type="transmembrane region" description="Helical" evidence="1">
    <location>
        <begin position="12"/>
        <end position="31"/>
    </location>
</feature>
<dbReference type="RefSeq" id="WP_091553571.1">
    <property type="nucleotide sequence ID" value="NZ_BNAC01000002.1"/>
</dbReference>
<sequence length="135" mass="14291">MPGPQQWSTRPLETAVAAAAALALGVAALGVDTAGRVLVGAAALLLAAVVVRDLLLRPRLTADDEQVVVRTPGRRTVIPRGRLRARVRTGRRLGVRSTSLELEDTADDTVLLVLGRRDLGADPERVGAQLLGHRP</sequence>
<evidence type="ECO:0000256" key="1">
    <source>
        <dbReference type="SAM" id="Phobius"/>
    </source>
</evidence>
<keyword evidence="1" id="KW-0812">Transmembrane</keyword>
<evidence type="ECO:0000313" key="3">
    <source>
        <dbReference type="EMBL" id="SFC12699.1"/>
    </source>
</evidence>
<proteinExistence type="predicted"/>
<organism evidence="3 4">
    <name type="scientific">Klenkia taihuensis</name>
    <dbReference type="NCBI Taxonomy" id="1225127"/>
    <lineage>
        <taxon>Bacteria</taxon>
        <taxon>Bacillati</taxon>
        <taxon>Actinomycetota</taxon>
        <taxon>Actinomycetes</taxon>
        <taxon>Geodermatophilales</taxon>
        <taxon>Geodermatophilaceae</taxon>
        <taxon>Klenkia</taxon>
    </lineage>
</organism>
<dbReference type="OrthoDB" id="3213712at2"/>
<dbReference type="EMBL" id="FOMD01000001">
    <property type="protein sequence ID" value="SFC12699.1"/>
    <property type="molecule type" value="Genomic_DNA"/>
</dbReference>
<dbReference type="STRING" id="1225127.SAMN05661030_0185"/>
<evidence type="ECO:0000313" key="4">
    <source>
        <dbReference type="Proteomes" id="UP000199022"/>
    </source>
</evidence>
<feature type="transmembrane region" description="Helical" evidence="1">
    <location>
        <begin position="37"/>
        <end position="55"/>
    </location>
</feature>
<dbReference type="Proteomes" id="UP000199022">
    <property type="component" value="Unassembled WGS sequence"/>
</dbReference>
<keyword evidence="1" id="KW-1133">Transmembrane helix</keyword>
<name>A0A1I1GLP4_9ACTN</name>
<dbReference type="AlphaFoldDB" id="A0A1I1GLP4"/>
<protein>
    <submittedName>
        <fullName evidence="3">PH domain-containing protein</fullName>
    </submittedName>
</protein>
<keyword evidence="4" id="KW-1185">Reference proteome</keyword>